<dbReference type="InterPro" id="IPR029033">
    <property type="entry name" value="His_PPase_superfam"/>
</dbReference>
<evidence type="ECO:0000313" key="1">
    <source>
        <dbReference type="EMBL" id="KPQ27834.1"/>
    </source>
</evidence>
<dbReference type="Pfam" id="PF00300">
    <property type="entry name" value="His_Phos_1"/>
    <property type="match status" value="1"/>
</dbReference>
<dbReference type="SMART" id="SM00855">
    <property type="entry name" value="PGAM"/>
    <property type="match status" value="1"/>
</dbReference>
<dbReference type="STRING" id="1305731.GCA_000934705_02011"/>
<dbReference type="GO" id="GO:0005737">
    <property type="term" value="C:cytoplasm"/>
    <property type="evidence" value="ECO:0007669"/>
    <property type="project" value="TreeGrafter"/>
</dbReference>
<name>A0A0N8KKD5_9GAMM</name>
<proteinExistence type="predicted"/>
<gene>
    <name evidence="1" type="ORF">HLUCCX14_13170</name>
</gene>
<dbReference type="PATRIC" id="fig|1305731.5.peg.1110"/>
<dbReference type="InterPro" id="IPR013078">
    <property type="entry name" value="His_Pase_superF_clade-1"/>
</dbReference>
<dbReference type="InterPro" id="IPR050275">
    <property type="entry name" value="PGM_Phosphatase"/>
</dbReference>
<dbReference type="PANTHER" id="PTHR48100">
    <property type="entry name" value="BROAD-SPECIFICITY PHOSPHATASE YOR283W-RELATED"/>
    <property type="match status" value="1"/>
</dbReference>
<dbReference type="EMBL" id="LJZQ01000022">
    <property type="protein sequence ID" value="KPQ27834.1"/>
    <property type="molecule type" value="Genomic_DNA"/>
</dbReference>
<dbReference type="SUPFAM" id="SSF53254">
    <property type="entry name" value="Phosphoglycerate mutase-like"/>
    <property type="match status" value="1"/>
</dbReference>
<dbReference type="GO" id="GO:0016791">
    <property type="term" value="F:phosphatase activity"/>
    <property type="evidence" value="ECO:0007669"/>
    <property type="project" value="TreeGrafter"/>
</dbReference>
<dbReference type="OrthoDB" id="280692at2"/>
<dbReference type="CDD" id="cd07067">
    <property type="entry name" value="HP_PGM_like"/>
    <property type="match status" value="1"/>
</dbReference>
<dbReference type="AlphaFoldDB" id="A0A0N8KKD5"/>
<evidence type="ECO:0000313" key="2">
    <source>
        <dbReference type="Proteomes" id="UP000050416"/>
    </source>
</evidence>
<dbReference type="Proteomes" id="UP000050416">
    <property type="component" value="Unassembled WGS sequence"/>
</dbReference>
<accession>A0A0N8KKD5</accession>
<dbReference type="Gene3D" id="3.40.50.1240">
    <property type="entry name" value="Phosphoglycerate mutase-like"/>
    <property type="match status" value="1"/>
</dbReference>
<sequence length="229" mass="25590">MATIYLVRHGQASFGKENYDQLSPRGWEQGKILGRWLSDKVTPGAIFGGNLQRHRETVEAIATGYGTNLPDMQVLEGLNEFDHVQVVERFRPEWADKQVMARDLGSFPKPAKAFQQAFEKAVARWVSGEHDHDYAESWQDFRTRVNSALDQLVEIAGGADMIVSTSGGPIAVIAQQLLELSDRKALEMNNVIANTSVSRILYSGPRRSLAVFNNYSHLEAEDPALVTFR</sequence>
<dbReference type="PANTHER" id="PTHR48100:SF1">
    <property type="entry name" value="HISTIDINE PHOSPHATASE FAMILY PROTEIN-RELATED"/>
    <property type="match status" value="1"/>
</dbReference>
<comment type="caution">
    <text evidence="1">The sequence shown here is derived from an EMBL/GenBank/DDBJ whole genome shotgun (WGS) entry which is preliminary data.</text>
</comment>
<organism evidence="1 2">
    <name type="scientific">Marinobacter excellens HL-55</name>
    <dbReference type="NCBI Taxonomy" id="1305731"/>
    <lineage>
        <taxon>Bacteria</taxon>
        <taxon>Pseudomonadati</taxon>
        <taxon>Pseudomonadota</taxon>
        <taxon>Gammaproteobacteria</taxon>
        <taxon>Pseudomonadales</taxon>
        <taxon>Marinobacteraceae</taxon>
        <taxon>Marinobacter</taxon>
    </lineage>
</organism>
<protein>
    <submittedName>
        <fullName evidence="1">Fructose-2,6-bisphosphatase</fullName>
    </submittedName>
</protein>
<reference evidence="1 2" key="1">
    <citation type="submission" date="2015-09" db="EMBL/GenBank/DDBJ databases">
        <title>Identification and resolution of microdiversity through metagenomic sequencing of parallel consortia.</title>
        <authorList>
            <person name="Nelson W.C."/>
            <person name="Romine M.F."/>
            <person name="Lindemann S.R."/>
        </authorList>
    </citation>
    <scope>NUCLEOTIDE SEQUENCE [LARGE SCALE GENOMIC DNA]</scope>
    <source>
        <strain evidence="1">HL-55</strain>
    </source>
</reference>